<feature type="region of interest" description="Disordered" evidence="1">
    <location>
        <begin position="70"/>
        <end position="89"/>
    </location>
</feature>
<keyword evidence="3" id="KW-1185">Reference proteome</keyword>
<dbReference type="Proteomes" id="UP000285060">
    <property type="component" value="Unassembled WGS sequence"/>
</dbReference>
<gene>
    <name evidence="2" type="ORF">DYB32_001984</name>
</gene>
<dbReference type="EMBL" id="QUSY01000099">
    <property type="protein sequence ID" value="RHY33000.1"/>
    <property type="molecule type" value="Genomic_DNA"/>
</dbReference>
<name>A0A418B4D1_9STRA</name>
<evidence type="ECO:0000313" key="3">
    <source>
        <dbReference type="Proteomes" id="UP000285060"/>
    </source>
</evidence>
<comment type="caution">
    <text evidence="2">The sequence shown here is derived from an EMBL/GenBank/DDBJ whole genome shotgun (WGS) entry which is preliminary data.</text>
</comment>
<dbReference type="VEuPathDB" id="FungiDB:H310_00097"/>
<sequence length="607" mass="68501">MLKRKLLAQKMMGESGGDLTIPTFPVKLQHLDPIETKKARDKRRKRDQAARRVAAEKVLLEATKRRQLQADASKAWHRNTTNEEGTPAKNASAKWRRDLLIDKYAIRQHREKYGVVHGMSSAHKWINRKQSFVVVVIKRVPAGNVVTLQLDATSTVKYLYDLYRFNDGATVDHACGRQFYLVLPTTYDLSCCGKINSCMDASQGLFWMDEVVLAASDRTLAVTRGDLTLLDFKLNPTTGASSIATYMMLAVATIHDEKTPAMLAQYIKHNFVVAPLHHVALSVQAAYSDDTASLLSQHRSAAVDAFDVLVDKANQSVMHPVLAVRDKFGIPLGTRYCQIVRATTQTFCVHRYGVTAKEDREYAVELDILLPEDVDVKMEDPATASPGPPRPRRHFHDYLAAQTAAAVWKDMEWRKDARSDKFYGGADLVVAPYYLVRWDCFTQAYVLARGHLVRAKDHLDAYNRLAKPLQTEAIMKPHEIERWTSELESLLRELPATGALTQACRRLQSKAGLLPARAKRYHQALKKSRDDAAKALANHDELPRMSGTEKLKLDFKLREGILSNNFRQLAPDMDVVKERMATVMRNGMGKTKVFAQHVKDNIEILKL</sequence>
<evidence type="ECO:0000313" key="2">
    <source>
        <dbReference type="EMBL" id="RHY33000.1"/>
    </source>
</evidence>
<evidence type="ECO:0000256" key="1">
    <source>
        <dbReference type="SAM" id="MobiDB-lite"/>
    </source>
</evidence>
<proteinExistence type="predicted"/>
<accession>A0A418B4D1</accession>
<reference evidence="2 3" key="1">
    <citation type="submission" date="2018-08" db="EMBL/GenBank/DDBJ databases">
        <title>Aphanomyces genome sequencing and annotation.</title>
        <authorList>
            <person name="Minardi D."/>
            <person name="Oidtmann B."/>
            <person name="Van Der Giezen M."/>
            <person name="Studholme D.J."/>
        </authorList>
    </citation>
    <scope>NUCLEOTIDE SEQUENCE [LARGE SCALE GENOMIC DNA]</scope>
    <source>
        <strain evidence="2 3">NJM0002</strain>
    </source>
</reference>
<dbReference type="AlphaFoldDB" id="A0A418B4D1"/>
<organism evidence="2 3">
    <name type="scientific">Aphanomyces invadans</name>
    <dbReference type="NCBI Taxonomy" id="157072"/>
    <lineage>
        <taxon>Eukaryota</taxon>
        <taxon>Sar</taxon>
        <taxon>Stramenopiles</taxon>
        <taxon>Oomycota</taxon>
        <taxon>Saprolegniomycetes</taxon>
        <taxon>Saprolegniales</taxon>
        <taxon>Verrucalvaceae</taxon>
        <taxon>Aphanomyces</taxon>
    </lineage>
</organism>
<protein>
    <submittedName>
        <fullName evidence="2">Uncharacterized protein</fullName>
    </submittedName>
</protein>